<name>A0ABU5I950_9BURK</name>
<feature type="compositionally biased region" description="Polar residues" evidence="1">
    <location>
        <begin position="1"/>
        <end position="13"/>
    </location>
</feature>
<evidence type="ECO:0000313" key="3">
    <source>
        <dbReference type="Proteomes" id="UP001293718"/>
    </source>
</evidence>
<keyword evidence="3" id="KW-1185">Reference proteome</keyword>
<proteinExistence type="predicted"/>
<dbReference type="EMBL" id="JAXOJX010000002">
    <property type="protein sequence ID" value="MDZ5455364.1"/>
    <property type="molecule type" value="Genomic_DNA"/>
</dbReference>
<evidence type="ECO:0000256" key="1">
    <source>
        <dbReference type="SAM" id="MobiDB-lite"/>
    </source>
</evidence>
<dbReference type="RefSeq" id="WP_322464221.1">
    <property type="nucleotide sequence ID" value="NZ_JAXOJX010000002.1"/>
</dbReference>
<reference evidence="2 3" key="1">
    <citation type="submission" date="2023-11" db="EMBL/GenBank/DDBJ databases">
        <title>Draft genome of Azohydromonas lata strain H1 (DSM1123), a polyhydroxyalkanoate producer.</title>
        <authorList>
            <person name="Traversa D."/>
            <person name="D'Addabbo P."/>
            <person name="Pazzani C."/>
            <person name="Manzari C."/>
            <person name="Chiara M."/>
            <person name="Scrascia M."/>
        </authorList>
    </citation>
    <scope>NUCLEOTIDE SEQUENCE [LARGE SCALE GENOMIC DNA]</scope>
    <source>
        <strain evidence="2 3">H1</strain>
    </source>
</reference>
<accession>A0ABU5I950</accession>
<evidence type="ECO:0000313" key="2">
    <source>
        <dbReference type="EMBL" id="MDZ5455364.1"/>
    </source>
</evidence>
<comment type="caution">
    <text evidence="2">The sequence shown here is derived from an EMBL/GenBank/DDBJ whole genome shotgun (WGS) entry which is preliminary data.</text>
</comment>
<protein>
    <submittedName>
        <fullName evidence="2">Uncharacterized protein</fullName>
    </submittedName>
</protein>
<feature type="region of interest" description="Disordered" evidence="1">
    <location>
        <begin position="1"/>
        <end position="116"/>
    </location>
</feature>
<organism evidence="2 3">
    <name type="scientific">Azohydromonas lata</name>
    <dbReference type="NCBI Taxonomy" id="45677"/>
    <lineage>
        <taxon>Bacteria</taxon>
        <taxon>Pseudomonadati</taxon>
        <taxon>Pseudomonadota</taxon>
        <taxon>Betaproteobacteria</taxon>
        <taxon>Burkholderiales</taxon>
        <taxon>Sphaerotilaceae</taxon>
        <taxon>Azohydromonas</taxon>
    </lineage>
</organism>
<feature type="compositionally biased region" description="Basic and acidic residues" evidence="1">
    <location>
        <begin position="53"/>
        <end position="62"/>
    </location>
</feature>
<gene>
    <name evidence="2" type="ORF">SM757_02130</name>
</gene>
<dbReference type="Proteomes" id="UP001293718">
    <property type="component" value="Unassembled WGS sequence"/>
</dbReference>
<sequence length="116" mass="12053">MPNIHHSPQQAPAQTPEGADTAVTQGAASQPADARPGHGVTQSSKGGAPGPRLPHEHDESAHEQQPGANTETQEAQQAYADAQAGLPDTSYGHATDPAYHRQVTPGTTSPPPKRTR</sequence>
<feature type="compositionally biased region" description="Low complexity" evidence="1">
    <location>
        <begin position="73"/>
        <end position="84"/>
    </location>
</feature>